<dbReference type="InterPro" id="IPR042099">
    <property type="entry name" value="ANL_N_sf"/>
</dbReference>
<dbReference type="Gene3D" id="3.40.50.12780">
    <property type="entry name" value="N-terminal domain of ligase-like"/>
    <property type="match status" value="1"/>
</dbReference>
<evidence type="ECO:0000259" key="2">
    <source>
        <dbReference type="Pfam" id="PF00501"/>
    </source>
</evidence>
<dbReference type="PATRIC" id="fig|235272.12.peg.463"/>
<gene>
    <name evidence="3" type="ORF">ALO71_00346</name>
</gene>
<dbReference type="InterPro" id="IPR000873">
    <property type="entry name" value="AMP-dep_synth/lig_dom"/>
</dbReference>
<name>A0A0N8REC9_PSEA0</name>
<feature type="domain" description="AMP-dependent synthetase/ligase" evidence="2">
    <location>
        <begin position="23"/>
        <end position="106"/>
    </location>
</feature>
<evidence type="ECO:0000313" key="4">
    <source>
        <dbReference type="Proteomes" id="UP000050346"/>
    </source>
</evidence>
<evidence type="ECO:0000313" key="3">
    <source>
        <dbReference type="EMBL" id="KPX20039.1"/>
    </source>
</evidence>
<protein>
    <recommendedName>
        <fullName evidence="2">AMP-dependent synthetase/ligase domain-containing protein</fullName>
    </recommendedName>
</protein>
<dbReference type="EMBL" id="LJQG01000137">
    <property type="protein sequence ID" value="KPX20039.1"/>
    <property type="molecule type" value="Genomic_DNA"/>
</dbReference>
<dbReference type="SUPFAM" id="SSF56801">
    <property type="entry name" value="Acetyl-CoA synthetase-like"/>
    <property type="match status" value="1"/>
</dbReference>
<dbReference type="Pfam" id="PF00501">
    <property type="entry name" value="AMP-binding"/>
    <property type="match status" value="1"/>
</dbReference>
<dbReference type="Proteomes" id="UP000050346">
    <property type="component" value="Unassembled WGS sequence"/>
</dbReference>
<dbReference type="AlphaFoldDB" id="A0A0N8REC9"/>
<accession>A0A0N8REC9</accession>
<organism evidence="3 4">
    <name type="scientific">Pseudomonas amygdali pv. dendropanacis</name>
    <dbReference type="NCBI Taxonomy" id="235272"/>
    <lineage>
        <taxon>Bacteria</taxon>
        <taxon>Pseudomonadati</taxon>
        <taxon>Pseudomonadota</taxon>
        <taxon>Gammaproteobacteria</taxon>
        <taxon>Pseudomonadales</taxon>
        <taxon>Pseudomonadaceae</taxon>
        <taxon>Pseudomonas</taxon>
        <taxon>Pseudomonas amygdali</taxon>
    </lineage>
</organism>
<feature type="region of interest" description="Disordered" evidence="1">
    <location>
        <begin position="355"/>
        <end position="378"/>
    </location>
</feature>
<comment type="caution">
    <text evidence="3">The sequence shown here is derived from an EMBL/GenBank/DDBJ whole genome shotgun (WGS) entry which is preliminary data.</text>
</comment>
<proteinExistence type="predicted"/>
<reference evidence="3 4" key="1">
    <citation type="submission" date="2015-09" db="EMBL/GenBank/DDBJ databases">
        <title>Genome announcement of multiple Pseudomonas syringae strains.</title>
        <authorList>
            <person name="Thakur S."/>
            <person name="Wang P.W."/>
            <person name="Gong Y."/>
            <person name="Weir B.S."/>
            <person name="Guttman D.S."/>
        </authorList>
    </citation>
    <scope>NUCLEOTIDE SEQUENCE [LARGE SCALE GENOMIC DNA]</scope>
    <source>
        <strain evidence="3 4">ICMP9150</strain>
    </source>
</reference>
<evidence type="ECO:0000256" key="1">
    <source>
        <dbReference type="SAM" id="MobiDB-lite"/>
    </source>
</evidence>
<sequence>MASSILYRRKRNMCDSLPQALLQQAQSRPEQTALRYKQFGIWQKRSWGELAIDVRSLAAALKGVGFGPADRLFIISEARAEALLLTLAAHWLGGSVSRLDPALDNRAWLAGQSPEFAVVDGLEALLQVRVASPGIVVLLDKRGLTETDDSGVIDYARLLDGPAGNVADPRQSRAAAFVFPAVDWQPDLQLSHAVLLSDARQLAQRHALSSQDQALAARVFAASGQARYLLAPWLVAGFCLNFPEALGTRDNDRRELGPTLVLGTRESYARLELWVRERLPLPGSISHRLYRWAMAPAPGAVRRWLGYWLIRRPLLDVLGMSRLAKPLLAGDALTPQSEAFFTALGIRPIRLGAASQANQPQEPADDMPHAPALLGVPS</sequence>